<reference evidence="2" key="1">
    <citation type="submission" date="2024-05" db="EMBL/GenBank/DDBJ databases">
        <authorList>
            <person name="Kim S."/>
            <person name="Heo J."/>
            <person name="Choi H."/>
            <person name="Choi Y."/>
            <person name="Kwon S.-W."/>
            <person name="Kim Y."/>
        </authorList>
    </citation>
    <scope>NUCLEOTIDE SEQUENCE</scope>
    <source>
        <strain evidence="2">KACC 23699</strain>
    </source>
</reference>
<keyword evidence="1" id="KW-0812">Transmembrane</keyword>
<evidence type="ECO:0008006" key="3">
    <source>
        <dbReference type="Google" id="ProtNLM"/>
    </source>
</evidence>
<dbReference type="AlphaFoldDB" id="A0AAU7JUQ1"/>
<proteinExistence type="predicted"/>
<dbReference type="EMBL" id="CP157483">
    <property type="protein sequence ID" value="XBO43784.1"/>
    <property type="molecule type" value="Genomic_DNA"/>
</dbReference>
<accession>A0AAU7JUQ1</accession>
<organism evidence="2">
    <name type="scientific">Pedococcus sp. KACC 23699</name>
    <dbReference type="NCBI Taxonomy" id="3149228"/>
    <lineage>
        <taxon>Bacteria</taxon>
        <taxon>Bacillati</taxon>
        <taxon>Actinomycetota</taxon>
        <taxon>Actinomycetes</taxon>
        <taxon>Micrococcales</taxon>
        <taxon>Intrasporangiaceae</taxon>
        <taxon>Pedococcus</taxon>
    </lineage>
</organism>
<name>A0AAU7JUQ1_9MICO</name>
<keyword evidence="1" id="KW-0472">Membrane</keyword>
<feature type="transmembrane region" description="Helical" evidence="1">
    <location>
        <begin position="68"/>
        <end position="91"/>
    </location>
</feature>
<sequence>MVGSAAGRGWGVERIQVVDDLLASRFRDALWAHTLRSPVVLRRLAAVMVVAAVTALAGAWLHPHGAAGSWWIMGALPAVGLVAYATLVLLAMRRNEAWLAREVVRGRFIAVTVGQESLRVRDHDSSVEYAYSLITGVHQYGDVVVVEHSPTHWTLPLELFDTHELSVIRARAGRRFLPSLGTVEHPLEVGVDAVPPRSHRRGRVVR</sequence>
<dbReference type="RefSeq" id="WP_406831233.1">
    <property type="nucleotide sequence ID" value="NZ_CP157483.1"/>
</dbReference>
<evidence type="ECO:0000256" key="1">
    <source>
        <dbReference type="SAM" id="Phobius"/>
    </source>
</evidence>
<keyword evidence="1" id="KW-1133">Transmembrane helix</keyword>
<feature type="transmembrane region" description="Helical" evidence="1">
    <location>
        <begin position="44"/>
        <end position="62"/>
    </location>
</feature>
<protein>
    <recommendedName>
        <fullName evidence="3">YcxB family protein</fullName>
    </recommendedName>
</protein>
<evidence type="ECO:0000313" key="2">
    <source>
        <dbReference type="EMBL" id="XBO43784.1"/>
    </source>
</evidence>
<gene>
    <name evidence="2" type="ORF">ABEG17_00185</name>
</gene>